<dbReference type="OrthoDB" id="6612291at2759"/>
<reference evidence="11" key="1">
    <citation type="journal article" date="2020" name="Stud. Mycol.">
        <title>101 Dothideomycetes genomes: a test case for predicting lifestyles and emergence of pathogens.</title>
        <authorList>
            <person name="Haridas S."/>
            <person name="Albert R."/>
            <person name="Binder M."/>
            <person name="Bloem J."/>
            <person name="Labutti K."/>
            <person name="Salamov A."/>
            <person name="Andreopoulos B."/>
            <person name="Baker S."/>
            <person name="Barry K."/>
            <person name="Bills G."/>
            <person name="Bluhm B."/>
            <person name="Cannon C."/>
            <person name="Castanera R."/>
            <person name="Culley D."/>
            <person name="Daum C."/>
            <person name="Ezra D."/>
            <person name="Gonzalez J."/>
            <person name="Henrissat B."/>
            <person name="Kuo A."/>
            <person name="Liang C."/>
            <person name="Lipzen A."/>
            <person name="Lutzoni F."/>
            <person name="Magnuson J."/>
            <person name="Mondo S."/>
            <person name="Nolan M."/>
            <person name="Ohm R."/>
            <person name="Pangilinan J."/>
            <person name="Park H.-J."/>
            <person name="Ramirez L."/>
            <person name="Alfaro M."/>
            <person name="Sun H."/>
            <person name="Tritt A."/>
            <person name="Yoshinaga Y."/>
            <person name="Zwiers L.-H."/>
            <person name="Turgeon B."/>
            <person name="Goodwin S."/>
            <person name="Spatafora J."/>
            <person name="Crous P."/>
            <person name="Grigoriev I."/>
        </authorList>
    </citation>
    <scope>NUCLEOTIDE SEQUENCE</scope>
    <source>
        <strain evidence="11">HMLAC05119</strain>
    </source>
</reference>
<dbReference type="PROSITE" id="PS00216">
    <property type="entry name" value="SUGAR_TRANSPORT_1"/>
    <property type="match status" value="1"/>
</dbReference>
<keyword evidence="12" id="KW-1185">Reference proteome</keyword>
<dbReference type="Proteomes" id="UP000800096">
    <property type="component" value="Unassembled WGS sequence"/>
</dbReference>
<evidence type="ECO:0000256" key="6">
    <source>
        <dbReference type="ARBA" id="ARBA00023136"/>
    </source>
</evidence>
<dbReference type="InterPro" id="IPR005828">
    <property type="entry name" value="MFS_sugar_transport-like"/>
</dbReference>
<dbReference type="AlphaFoldDB" id="A0A6A5QRY3"/>
<feature type="compositionally biased region" description="Basic and acidic residues" evidence="8">
    <location>
        <begin position="538"/>
        <end position="552"/>
    </location>
</feature>
<evidence type="ECO:0000313" key="12">
    <source>
        <dbReference type="Proteomes" id="UP000800096"/>
    </source>
</evidence>
<evidence type="ECO:0000313" key="11">
    <source>
        <dbReference type="EMBL" id="KAF1918142.1"/>
    </source>
</evidence>
<evidence type="ECO:0000259" key="10">
    <source>
        <dbReference type="PROSITE" id="PS50850"/>
    </source>
</evidence>
<dbReference type="PRINTS" id="PR00171">
    <property type="entry name" value="SUGRTRNSPORT"/>
</dbReference>
<feature type="transmembrane region" description="Helical" evidence="9">
    <location>
        <begin position="12"/>
        <end position="29"/>
    </location>
</feature>
<organism evidence="11 12">
    <name type="scientific">Ampelomyces quisqualis</name>
    <name type="common">Powdery mildew agent</name>
    <dbReference type="NCBI Taxonomy" id="50730"/>
    <lineage>
        <taxon>Eukaryota</taxon>
        <taxon>Fungi</taxon>
        <taxon>Dikarya</taxon>
        <taxon>Ascomycota</taxon>
        <taxon>Pezizomycotina</taxon>
        <taxon>Dothideomycetes</taxon>
        <taxon>Pleosporomycetidae</taxon>
        <taxon>Pleosporales</taxon>
        <taxon>Pleosporineae</taxon>
        <taxon>Phaeosphaeriaceae</taxon>
        <taxon>Ampelomyces</taxon>
    </lineage>
</organism>
<dbReference type="GO" id="GO:0016020">
    <property type="term" value="C:membrane"/>
    <property type="evidence" value="ECO:0007669"/>
    <property type="project" value="UniProtKB-SubCell"/>
</dbReference>
<dbReference type="PROSITE" id="PS50850">
    <property type="entry name" value="MFS"/>
    <property type="match status" value="1"/>
</dbReference>
<evidence type="ECO:0000256" key="5">
    <source>
        <dbReference type="ARBA" id="ARBA00022989"/>
    </source>
</evidence>
<keyword evidence="4 9" id="KW-0812">Transmembrane</keyword>
<dbReference type="InterPro" id="IPR005829">
    <property type="entry name" value="Sugar_transporter_CS"/>
</dbReference>
<accession>A0A6A5QRY3</accession>
<dbReference type="PANTHER" id="PTHR48022:SF68">
    <property type="entry name" value="MAJOR FACILITATOR SUPERFAMILY (MFS) PROFILE DOMAIN-CONTAINING PROTEIN-RELATED"/>
    <property type="match status" value="1"/>
</dbReference>
<feature type="transmembrane region" description="Helical" evidence="9">
    <location>
        <begin position="186"/>
        <end position="209"/>
    </location>
</feature>
<dbReference type="PANTHER" id="PTHR48022">
    <property type="entry name" value="PLASTIDIC GLUCOSE TRANSPORTER 4"/>
    <property type="match status" value="1"/>
</dbReference>
<feature type="domain" description="Major facilitator superfamily (MFS) profile" evidence="10">
    <location>
        <begin position="16"/>
        <end position="462"/>
    </location>
</feature>
<dbReference type="FunFam" id="1.20.1250.20:FF:000061">
    <property type="entry name" value="MFS sugar transporter"/>
    <property type="match status" value="1"/>
</dbReference>
<feature type="transmembrane region" description="Helical" evidence="9">
    <location>
        <begin position="372"/>
        <end position="396"/>
    </location>
</feature>
<evidence type="ECO:0000256" key="2">
    <source>
        <dbReference type="ARBA" id="ARBA00010992"/>
    </source>
</evidence>
<keyword evidence="6 9" id="KW-0472">Membrane</keyword>
<feature type="transmembrane region" description="Helical" evidence="9">
    <location>
        <begin position="157"/>
        <end position="174"/>
    </location>
</feature>
<dbReference type="InterPro" id="IPR050360">
    <property type="entry name" value="MFS_Sugar_Transporters"/>
</dbReference>
<feature type="transmembrane region" description="Helical" evidence="9">
    <location>
        <begin position="441"/>
        <end position="458"/>
    </location>
</feature>
<name>A0A6A5QRY3_AMPQU</name>
<comment type="similarity">
    <text evidence="2 7">Belongs to the major facilitator superfamily. Sugar transporter (TC 2.A.1.1) family.</text>
</comment>
<dbReference type="InterPro" id="IPR020846">
    <property type="entry name" value="MFS_dom"/>
</dbReference>
<dbReference type="InterPro" id="IPR036259">
    <property type="entry name" value="MFS_trans_sf"/>
</dbReference>
<sequence length="552" mass="60792">MKKFYGLTGTKLNIAIAVVAGTDFALFGYDQGVTGGLLTLGSFLRYFPEIDTQHPPPGSSTSHAATIQAITVGAYTLGCFFGAVATIWLGNMLGRKRTIFIGSVIMIIGAIVQTASFGLPQLIVGRWVTGFGNGMNTSTVPTWQSETSKPHRRGQMVMIEGSLIVFGVMISYWIDLGFSFLEPSSIAWRFPIAFQIVLAVFILVAIPGLPESPRWLILKGREEDALDVLAALSDLPREDRKIQQEFLAVKDVVFEMSQGGFRECFKFNRNRNFHRTALAYVNQMFQQISGINLVTYYVSTVLENSVGLSPFLSRLLSACNGTEYWMASWIAIFTIEKFGRRPLMMFGAAGMSISMAVLAGTTSSIGNSSMGIAATVFLFVFNSFFAIGWLGMTWLYPAEITPLSIRAPANAISTTANWAFNFMVVMVTPVAFANIGYQTYIIFAVINLAMVPSVYFFFPETAGRSLEEMDAIFHKTTNAFDVIKIAHDMPRMYGKKGELLINYQDTEEARETERRRSSVTGATPSAVHADMFASSANKEAREHHEKTSGPSS</sequence>
<proteinExistence type="inferred from homology"/>
<dbReference type="Gene3D" id="1.20.1250.20">
    <property type="entry name" value="MFS general substrate transporter like domains"/>
    <property type="match status" value="1"/>
</dbReference>
<evidence type="ECO:0000256" key="8">
    <source>
        <dbReference type="SAM" id="MobiDB-lite"/>
    </source>
</evidence>
<keyword evidence="3 7" id="KW-0813">Transport</keyword>
<dbReference type="GO" id="GO:0005351">
    <property type="term" value="F:carbohydrate:proton symporter activity"/>
    <property type="evidence" value="ECO:0007669"/>
    <property type="project" value="TreeGrafter"/>
</dbReference>
<keyword evidence="5 9" id="KW-1133">Transmembrane helix</keyword>
<protein>
    <submittedName>
        <fullName evidence="11">General substrate transporter</fullName>
    </submittedName>
</protein>
<feature type="transmembrane region" description="Helical" evidence="9">
    <location>
        <begin position="416"/>
        <end position="435"/>
    </location>
</feature>
<dbReference type="EMBL" id="ML979134">
    <property type="protein sequence ID" value="KAF1918142.1"/>
    <property type="molecule type" value="Genomic_DNA"/>
</dbReference>
<gene>
    <name evidence="11" type="ORF">BDU57DRAFT_555805</name>
</gene>
<dbReference type="NCBIfam" id="TIGR00879">
    <property type="entry name" value="SP"/>
    <property type="match status" value="1"/>
</dbReference>
<comment type="subcellular location">
    <subcellularLocation>
        <location evidence="1">Membrane</location>
        <topology evidence="1">Multi-pass membrane protein</topology>
    </subcellularLocation>
</comment>
<dbReference type="SUPFAM" id="SSF103473">
    <property type="entry name" value="MFS general substrate transporter"/>
    <property type="match status" value="1"/>
</dbReference>
<feature type="region of interest" description="Disordered" evidence="8">
    <location>
        <begin position="506"/>
        <end position="552"/>
    </location>
</feature>
<feature type="transmembrane region" description="Helical" evidence="9">
    <location>
        <begin position="343"/>
        <end position="366"/>
    </location>
</feature>
<evidence type="ECO:0000256" key="1">
    <source>
        <dbReference type="ARBA" id="ARBA00004141"/>
    </source>
</evidence>
<evidence type="ECO:0000256" key="7">
    <source>
        <dbReference type="RuleBase" id="RU003346"/>
    </source>
</evidence>
<dbReference type="Pfam" id="PF00083">
    <property type="entry name" value="Sugar_tr"/>
    <property type="match status" value="1"/>
</dbReference>
<evidence type="ECO:0000256" key="3">
    <source>
        <dbReference type="ARBA" id="ARBA00022448"/>
    </source>
</evidence>
<feature type="transmembrane region" description="Helical" evidence="9">
    <location>
        <begin position="65"/>
        <end position="89"/>
    </location>
</feature>
<evidence type="ECO:0000256" key="4">
    <source>
        <dbReference type="ARBA" id="ARBA00022692"/>
    </source>
</evidence>
<feature type="compositionally biased region" description="Basic and acidic residues" evidence="8">
    <location>
        <begin position="507"/>
        <end position="516"/>
    </location>
</feature>
<evidence type="ECO:0000256" key="9">
    <source>
        <dbReference type="SAM" id="Phobius"/>
    </source>
</evidence>
<dbReference type="InterPro" id="IPR003663">
    <property type="entry name" value="Sugar/inositol_transpt"/>
</dbReference>